<sequence>MAKKWKQLCLSEHGDACNDPMRIASPRPAWVIDVQENCVVSGRDCASFVALSYVWGKHSWLRVDMDTLAVLQKPGALVDVAEIATNLAPIVRHAMHLTVVLEERYLWIDALCIVQGDGNVYDQLNSMGSFYASAVVTIVAADGESQSGLLGLEGVSKPRQVHQEIVPFGEEKLVFGGAFEDGGFASSSYSKRGWTYQEYLMSKRRLIIHNKRLHWECMCHRKHEDTLREDDASETLHDIKRGFPDLEYLNWTVSHYNEREFSYEEDALPGISGLLSNMSRTFTGGFLCGLPEIFFDRALGWVPNNGYTDLRRRTPSGEGQHKTTRAKDPSLTILPSWSWLGWHGEVRLSEHRNPEAVTVDDFWPISEETIPTTEWYTSNDAHGVNLRRIRSSWYENRDTLYKDFLRPLPQGWSRVEVETNKSDSDSDSDVSKNGIPHELMFPSGCGRYIFKHEKLPHVKWHYPFPVVNFASAAQVMPEQTRYLFCKTQGARLFASRRAA</sequence>
<evidence type="ECO:0000259" key="2">
    <source>
        <dbReference type="Pfam" id="PF06985"/>
    </source>
</evidence>
<evidence type="ECO:0000313" key="3">
    <source>
        <dbReference type="EMBL" id="KAL1858747.1"/>
    </source>
</evidence>
<name>A0ABR3WCA6_9PEZI</name>
<accession>A0ABR3WCA6</accession>
<proteinExistence type="predicted"/>
<gene>
    <name evidence="3" type="ORF">Daus18300_009881</name>
</gene>
<dbReference type="PANTHER" id="PTHR33112">
    <property type="entry name" value="DOMAIN PROTEIN, PUTATIVE-RELATED"/>
    <property type="match status" value="1"/>
</dbReference>
<protein>
    <recommendedName>
        <fullName evidence="2">Heterokaryon incompatibility domain-containing protein</fullName>
    </recommendedName>
</protein>
<dbReference type="PANTHER" id="PTHR33112:SF12">
    <property type="entry name" value="HETEROKARYON INCOMPATIBILITY DOMAIN-CONTAINING PROTEIN"/>
    <property type="match status" value="1"/>
</dbReference>
<feature type="region of interest" description="Disordered" evidence="1">
    <location>
        <begin position="416"/>
        <end position="435"/>
    </location>
</feature>
<dbReference type="EMBL" id="JAWRVE010000104">
    <property type="protein sequence ID" value="KAL1858747.1"/>
    <property type="molecule type" value="Genomic_DNA"/>
</dbReference>
<comment type="caution">
    <text evidence="3">The sequence shown here is derived from an EMBL/GenBank/DDBJ whole genome shotgun (WGS) entry which is preliminary data.</text>
</comment>
<keyword evidence="4" id="KW-1185">Reference proteome</keyword>
<dbReference type="Proteomes" id="UP001583177">
    <property type="component" value="Unassembled WGS sequence"/>
</dbReference>
<evidence type="ECO:0000313" key="4">
    <source>
        <dbReference type="Proteomes" id="UP001583177"/>
    </source>
</evidence>
<organism evidence="3 4">
    <name type="scientific">Diaporthe australafricana</name>
    <dbReference type="NCBI Taxonomy" id="127596"/>
    <lineage>
        <taxon>Eukaryota</taxon>
        <taxon>Fungi</taxon>
        <taxon>Dikarya</taxon>
        <taxon>Ascomycota</taxon>
        <taxon>Pezizomycotina</taxon>
        <taxon>Sordariomycetes</taxon>
        <taxon>Sordariomycetidae</taxon>
        <taxon>Diaporthales</taxon>
        <taxon>Diaporthaceae</taxon>
        <taxon>Diaporthe</taxon>
    </lineage>
</organism>
<dbReference type="Pfam" id="PF06985">
    <property type="entry name" value="HET"/>
    <property type="match status" value="1"/>
</dbReference>
<dbReference type="InterPro" id="IPR010730">
    <property type="entry name" value="HET"/>
</dbReference>
<evidence type="ECO:0000256" key="1">
    <source>
        <dbReference type="SAM" id="MobiDB-lite"/>
    </source>
</evidence>
<reference evidence="3 4" key="1">
    <citation type="journal article" date="2024" name="IMA Fungus">
        <title>IMA Genome - F19 : A genome assembly and annotation guide to empower mycologists, including annotated draft genome sequences of Ceratocystis pirilliformis, Diaporthe australafricana, Fusarium ophioides, Paecilomyces lecythidis, and Sporothrix stenoceras.</title>
        <authorList>
            <person name="Aylward J."/>
            <person name="Wilson A.M."/>
            <person name="Visagie C.M."/>
            <person name="Spraker J."/>
            <person name="Barnes I."/>
            <person name="Buitendag C."/>
            <person name="Ceriani C."/>
            <person name="Del Mar Angel L."/>
            <person name="du Plessis D."/>
            <person name="Fuchs T."/>
            <person name="Gasser K."/>
            <person name="Kramer D."/>
            <person name="Li W."/>
            <person name="Munsamy K."/>
            <person name="Piso A."/>
            <person name="Price J.L."/>
            <person name="Sonnekus B."/>
            <person name="Thomas C."/>
            <person name="van der Nest A."/>
            <person name="van Dijk A."/>
            <person name="van Heerden A."/>
            <person name="van Vuuren N."/>
            <person name="Yilmaz N."/>
            <person name="Duong T.A."/>
            <person name="van der Merwe N.A."/>
            <person name="Wingfield M.J."/>
            <person name="Wingfield B.D."/>
        </authorList>
    </citation>
    <scope>NUCLEOTIDE SEQUENCE [LARGE SCALE GENOMIC DNA]</scope>
    <source>
        <strain evidence="3 4">CMW 18300</strain>
    </source>
</reference>
<feature type="domain" description="Heterokaryon incompatibility" evidence="2">
    <location>
        <begin position="48"/>
        <end position="198"/>
    </location>
</feature>